<dbReference type="EMBL" id="LZPO01075854">
    <property type="protein sequence ID" value="OBS68939.1"/>
    <property type="molecule type" value="Genomic_DNA"/>
</dbReference>
<evidence type="ECO:0000259" key="2">
    <source>
        <dbReference type="Pfam" id="PF03719"/>
    </source>
</evidence>
<dbReference type="GO" id="GO:0005840">
    <property type="term" value="C:ribosome"/>
    <property type="evidence" value="ECO:0007669"/>
    <property type="project" value="InterPro"/>
</dbReference>
<sequence length="80" mass="8776">MKWDREKNVKYGPNSPGREPTEGKAAKRTGIISAPVPKKLLLMAGIDDFQMSAKGFPATLANFTKATFDAISKTYSNRTL</sequence>
<accession>A0A1A6GSP5</accession>
<dbReference type="InterPro" id="IPR014721">
    <property type="entry name" value="Ribsml_uS5_D2-typ_fold_subgr"/>
</dbReference>
<feature type="domain" description="Small ribosomal subunit protein uS5 C-terminal" evidence="2">
    <location>
        <begin position="24"/>
        <end position="77"/>
    </location>
</feature>
<dbReference type="OrthoDB" id="10253125at2759"/>
<dbReference type="InterPro" id="IPR005324">
    <property type="entry name" value="Ribosomal_uS5_C"/>
</dbReference>
<dbReference type="Gene3D" id="3.30.230.10">
    <property type="match status" value="1"/>
</dbReference>
<protein>
    <recommendedName>
        <fullName evidence="2">Small ribosomal subunit protein uS5 C-terminal domain-containing protein</fullName>
    </recommendedName>
</protein>
<organism evidence="3 4">
    <name type="scientific">Neotoma lepida</name>
    <name type="common">Desert woodrat</name>
    <dbReference type="NCBI Taxonomy" id="56216"/>
    <lineage>
        <taxon>Eukaryota</taxon>
        <taxon>Metazoa</taxon>
        <taxon>Chordata</taxon>
        <taxon>Craniata</taxon>
        <taxon>Vertebrata</taxon>
        <taxon>Euteleostomi</taxon>
        <taxon>Mammalia</taxon>
        <taxon>Eutheria</taxon>
        <taxon>Euarchontoglires</taxon>
        <taxon>Glires</taxon>
        <taxon>Rodentia</taxon>
        <taxon>Myomorpha</taxon>
        <taxon>Muroidea</taxon>
        <taxon>Cricetidae</taxon>
        <taxon>Neotominae</taxon>
        <taxon>Neotoma</taxon>
    </lineage>
</organism>
<evidence type="ECO:0000256" key="1">
    <source>
        <dbReference type="SAM" id="MobiDB-lite"/>
    </source>
</evidence>
<evidence type="ECO:0000313" key="4">
    <source>
        <dbReference type="Proteomes" id="UP000092124"/>
    </source>
</evidence>
<dbReference type="Pfam" id="PF03719">
    <property type="entry name" value="Ribosomal_S5_C"/>
    <property type="match status" value="1"/>
</dbReference>
<name>A0A1A6GSP5_NEOLE</name>
<dbReference type="SUPFAM" id="SSF54211">
    <property type="entry name" value="Ribosomal protein S5 domain 2-like"/>
    <property type="match status" value="1"/>
</dbReference>
<dbReference type="STRING" id="56216.A0A1A6GSP5"/>
<dbReference type="Proteomes" id="UP000092124">
    <property type="component" value="Unassembled WGS sequence"/>
</dbReference>
<evidence type="ECO:0000313" key="3">
    <source>
        <dbReference type="EMBL" id="OBS68939.1"/>
    </source>
</evidence>
<proteinExistence type="predicted"/>
<feature type="region of interest" description="Disordered" evidence="1">
    <location>
        <begin position="1"/>
        <end position="29"/>
    </location>
</feature>
<dbReference type="GO" id="GO:0006412">
    <property type="term" value="P:translation"/>
    <property type="evidence" value="ECO:0007669"/>
    <property type="project" value="InterPro"/>
</dbReference>
<comment type="caution">
    <text evidence="3">The sequence shown here is derived from an EMBL/GenBank/DDBJ whole genome shotgun (WGS) entry which is preliminary data.</text>
</comment>
<reference evidence="3 4" key="1">
    <citation type="submission" date="2016-06" db="EMBL/GenBank/DDBJ databases">
        <title>The Draft Genome Sequence and Annotation of the Desert Woodrat Neotoma lepida.</title>
        <authorList>
            <person name="Campbell M."/>
            <person name="Oakeson K.F."/>
            <person name="Yandell M."/>
            <person name="Halpert J.R."/>
            <person name="Dearing D."/>
        </authorList>
    </citation>
    <scope>NUCLEOTIDE SEQUENCE [LARGE SCALE GENOMIC DNA]</scope>
    <source>
        <strain evidence="3">417</strain>
        <tissue evidence="3">Liver</tissue>
    </source>
</reference>
<dbReference type="AlphaFoldDB" id="A0A1A6GSP5"/>
<keyword evidence="4" id="KW-1185">Reference proteome</keyword>
<dbReference type="GO" id="GO:0003735">
    <property type="term" value="F:structural constituent of ribosome"/>
    <property type="evidence" value="ECO:0007669"/>
    <property type="project" value="InterPro"/>
</dbReference>
<dbReference type="InterPro" id="IPR020568">
    <property type="entry name" value="Ribosomal_Su5_D2-typ_SF"/>
</dbReference>
<gene>
    <name evidence="3" type="ORF">A6R68_02520</name>
</gene>